<dbReference type="EMBL" id="MCFL01000040">
    <property type="protein sequence ID" value="ORZ32944.1"/>
    <property type="molecule type" value="Genomic_DNA"/>
</dbReference>
<gene>
    <name evidence="1" type="ORF">BCR44DRAFT_1439181</name>
</gene>
<proteinExistence type="predicted"/>
<accession>A0A1Y2HG10</accession>
<organism evidence="1 2">
    <name type="scientific">Catenaria anguillulae PL171</name>
    <dbReference type="NCBI Taxonomy" id="765915"/>
    <lineage>
        <taxon>Eukaryota</taxon>
        <taxon>Fungi</taxon>
        <taxon>Fungi incertae sedis</taxon>
        <taxon>Blastocladiomycota</taxon>
        <taxon>Blastocladiomycetes</taxon>
        <taxon>Blastocladiales</taxon>
        <taxon>Catenariaceae</taxon>
        <taxon>Catenaria</taxon>
    </lineage>
</organism>
<name>A0A1Y2HG10_9FUNG</name>
<protein>
    <submittedName>
        <fullName evidence="1">Uncharacterized protein</fullName>
    </submittedName>
</protein>
<evidence type="ECO:0000313" key="2">
    <source>
        <dbReference type="Proteomes" id="UP000193411"/>
    </source>
</evidence>
<reference evidence="1 2" key="1">
    <citation type="submission" date="2016-07" db="EMBL/GenBank/DDBJ databases">
        <title>Pervasive Adenine N6-methylation of Active Genes in Fungi.</title>
        <authorList>
            <consortium name="DOE Joint Genome Institute"/>
            <person name="Mondo S.J."/>
            <person name="Dannebaum R.O."/>
            <person name="Kuo R.C."/>
            <person name="Labutti K."/>
            <person name="Haridas S."/>
            <person name="Kuo A."/>
            <person name="Salamov A."/>
            <person name="Ahrendt S.R."/>
            <person name="Lipzen A."/>
            <person name="Sullivan W."/>
            <person name="Andreopoulos W.B."/>
            <person name="Clum A."/>
            <person name="Lindquist E."/>
            <person name="Daum C."/>
            <person name="Ramamoorthy G.K."/>
            <person name="Gryganskyi A."/>
            <person name="Culley D."/>
            <person name="Magnuson J.K."/>
            <person name="James T.Y."/>
            <person name="O'Malley M.A."/>
            <person name="Stajich J.E."/>
            <person name="Spatafora J.W."/>
            <person name="Visel A."/>
            <person name="Grigoriev I.V."/>
        </authorList>
    </citation>
    <scope>NUCLEOTIDE SEQUENCE [LARGE SCALE GENOMIC DNA]</scope>
    <source>
        <strain evidence="1 2">PL171</strain>
    </source>
</reference>
<evidence type="ECO:0000313" key="1">
    <source>
        <dbReference type="EMBL" id="ORZ32944.1"/>
    </source>
</evidence>
<comment type="caution">
    <text evidence="1">The sequence shown here is derived from an EMBL/GenBank/DDBJ whole genome shotgun (WGS) entry which is preliminary data.</text>
</comment>
<keyword evidence="2" id="KW-1185">Reference proteome</keyword>
<feature type="non-terminal residue" evidence="1">
    <location>
        <position position="159"/>
    </location>
</feature>
<sequence>MGVPLVGVDAAVRLGWNVLDCQRNGCSVDPVEQLDHLQDHILINDRLSGHVEVGIEFWGYTKLILSAIRSLYMPHLGMDSSLASLANALLCLSYPGGKKQAKAQCVSGVDKEVYDDITKSGTNVFKDILTAYWLPLLDAATVSRKGAARGWDMAKMPLV</sequence>
<dbReference type="Proteomes" id="UP000193411">
    <property type="component" value="Unassembled WGS sequence"/>
</dbReference>
<dbReference type="AlphaFoldDB" id="A0A1Y2HG10"/>